<reference evidence="5" key="1">
    <citation type="submission" date="2025-08" db="UniProtKB">
        <authorList>
            <consortium name="RefSeq"/>
        </authorList>
    </citation>
    <scope>IDENTIFICATION</scope>
</reference>
<evidence type="ECO:0000256" key="2">
    <source>
        <dbReference type="SAM" id="Phobius"/>
    </source>
</evidence>
<keyword evidence="2" id="KW-1133">Transmembrane helix</keyword>
<evidence type="ECO:0000256" key="3">
    <source>
        <dbReference type="SAM" id="SignalP"/>
    </source>
</evidence>
<evidence type="ECO:0000256" key="1">
    <source>
        <dbReference type="SAM" id="MobiDB-lite"/>
    </source>
</evidence>
<feature type="signal peptide" evidence="3">
    <location>
        <begin position="1"/>
        <end position="18"/>
    </location>
</feature>
<feature type="region of interest" description="Disordered" evidence="1">
    <location>
        <begin position="55"/>
        <end position="113"/>
    </location>
</feature>
<dbReference type="GeneID" id="103366007"/>
<feature type="compositionally biased region" description="Polar residues" evidence="1">
    <location>
        <begin position="88"/>
        <end position="108"/>
    </location>
</feature>
<sequence>MMKLLLGVFLGLLAVVQSTPITSETHIPVEPVAEFFREVLGDGFLVPSLTTETAKTQSTLEASQQTSTESSPTTAQEDVSRDSVLLFHSTQSPQTNETAQESQQTYSNESDEVEGSAAGVIFWHVVDDYTTTTQSSASTQETEGSTEFDAAELPTVSTTMEASQWGLFDTMEGSALGQIEDMFPTSSWHESSTAIPSTTEASTDSPTSVLSPGFGHVDEELITITISDSLGSDSGSGMFVELTQNVQNHGRLFSNETPEKINSPIPDPEQHKGHSTPGWIIIVGFIVGVAALVMLCVAIATRDKWNGPRQASTANTEPNPSNQQRAVEMETFLRKDEPRENGKAAEYTVIPLDELSESYS</sequence>
<keyword evidence="2" id="KW-0472">Membrane</keyword>
<accession>A0A9Y4KEE3</accession>
<evidence type="ECO:0000313" key="5">
    <source>
        <dbReference type="RefSeq" id="XP_008291828.1"/>
    </source>
</evidence>
<feature type="transmembrane region" description="Helical" evidence="2">
    <location>
        <begin position="278"/>
        <end position="300"/>
    </location>
</feature>
<evidence type="ECO:0000313" key="4">
    <source>
        <dbReference type="Proteomes" id="UP000694891"/>
    </source>
</evidence>
<name>A0A9Y4KEE3_9TELE</name>
<dbReference type="Proteomes" id="UP000694891">
    <property type="component" value="Unplaced"/>
</dbReference>
<dbReference type="AlphaFoldDB" id="A0A9Y4KEE3"/>
<keyword evidence="2" id="KW-0812">Transmembrane</keyword>
<feature type="compositionally biased region" description="Low complexity" evidence="1">
    <location>
        <begin position="56"/>
        <end position="77"/>
    </location>
</feature>
<protein>
    <submittedName>
        <fullName evidence="5">Flocculation protein FLO11-like</fullName>
    </submittedName>
</protein>
<gene>
    <name evidence="5" type="primary">LOC103366007</name>
</gene>
<organism evidence="4 5">
    <name type="scientific">Stegastes partitus</name>
    <name type="common">bicolor damselfish</name>
    <dbReference type="NCBI Taxonomy" id="144197"/>
    <lineage>
        <taxon>Eukaryota</taxon>
        <taxon>Metazoa</taxon>
        <taxon>Chordata</taxon>
        <taxon>Craniata</taxon>
        <taxon>Vertebrata</taxon>
        <taxon>Euteleostomi</taxon>
        <taxon>Actinopterygii</taxon>
        <taxon>Neopterygii</taxon>
        <taxon>Teleostei</taxon>
        <taxon>Neoteleostei</taxon>
        <taxon>Acanthomorphata</taxon>
        <taxon>Ovalentaria</taxon>
        <taxon>Pomacentridae</taxon>
        <taxon>Stegastes</taxon>
    </lineage>
</organism>
<keyword evidence="4" id="KW-1185">Reference proteome</keyword>
<feature type="region of interest" description="Disordered" evidence="1">
    <location>
        <begin position="186"/>
        <end position="209"/>
    </location>
</feature>
<dbReference type="RefSeq" id="XP_008291828.1">
    <property type="nucleotide sequence ID" value="XM_008293606.1"/>
</dbReference>
<keyword evidence="3" id="KW-0732">Signal</keyword>
<feature type="chain" id="PRO_5041313990" evidence="3">
    <location>
        <begin position="19"/>
        <end position="360"/>
    </location>
</feature>
<proteinExistence type="predicted"/>